<dbReference type="OrthoDB" id="2163491at2759"/>
<accession>U4LSW6</accession>
<proteinExistence type="predicted"/>
<sequence>MHPEVAVDFNEILSMGYLEEQQMNYHQNGEKGAWLLPLSHPSPSVVPGSAEMCFRVKRTGNVKISKISKPCLKLMLHYGDVWNLWI</sequence>
<reference evidence="1 2" key="1">
    <citation type="journal article" date="2013" name="PLoS Genet.">
        <title>The genome and development-dependent transcriptomes of Pyronema confluens: a window into fungal evolution.</title>
        <authorList>
            <person name="Traeger S."/>
            <person name="Altegoer F."/>
            <person name="Freitag M."/>
            <person name="Gabaldon T."/>
            <person name="Kempken F."/>
            <person name="Kumar A."/>
            <person name="Marcet-Houben M."/>
            <person name="Poggeler S."/>
            <person name="Stajich J.E."/>
            <person name="Nowrousian M."/>
        </authorList>
    </citation>
    <scope>NUCLEOTIDE SEQUENCE [LARGE SCALE GENOMIC DNA]</scope>
    <source>
        <strain evidence="2">CBS 100304</strain>
        <tissue evidence="1">Vegetative mycelium</tissue>
    </source>
</reference>
<dbReference type="AlphaFoldDB" id="U4LSW6"/>
<name>U4LSW6_PYROM</name>
<dbReference type="Proteomes" id="UP000018144">
    <property type="component" value="Unassembled WGS sequence"/>
</dbReference>
<organism evidence="1 2">
    <name type="scientific">Pyronema omphalodes (strain CBS 100304)</name>
    <name type="common">Pyronema confluens</name>
    <dbReference type="NCBI Taxonomy" id="1076935"/>
    <lineage>
        <taxon>Eukaryota</taxon>
        <taxon>Fungi</taxon>
        <taxon>Dikarya</taxon>
        <taxon>Ascomycota</taxon>
        <taxon>Pezizomycotina</taxon>
        <taxon>Pezizomycetes</taxon>
        <taxon>Pezizales</taxon>
        <taxon>Pyronemataceae</taxon>
        <taxon>Pyronema</taxon>
    </lineage>
</organism>
<evidence type="ECO:0000313" key="2">
    <source>
        <dbReference type="Proteomes" id="UP000018144"/>
    </source>
</evidence>
<dbReference type="EMBL" id="HF935890">
    <property type="protein sequence ID" value="CCX32485.1"/>
    <property type="molecule type" value="Genomic_DNA"/>
</dbReference>
<keyword evidence="2" id="KW-1185">Reference proteome</keyword>
<gene>
    <name evidence="1" type="ORF">PCON_13325</name>
</gene>
<protein>
    <submittedName>
        <fullName evidence="1">Uncharacterized protein</fullName>
    </submittedName>
</protein>
<evidence type="ECO:0000313" key="1">
    <source>
        <dbReference type="EMBL" id="CCX32485.1"/>
    </source>
</evidence>